<dbReference type="InterPro" id="IPR000014">
    <property type="entry name" value="PAS"/>
</dbReference>
<evidence type="ECO:0000256" key="3">
    <source>
        <dbReference type="ARBA" id="ARBA00022991"/>
    </source>
</evidence>
<dbReference type="PROSITE" id="PS50113">
    <property type="entry name" value="PAC"/>
    <property type="match status" value="1"/>
</dbReference>
<feature type="compositionally biased region" description="Low complexity" evidence="4">
    <location>
        <begin position="32"/>
        <end position="45"/>
    </location>
</feature>
<evidence type="ECO:0000256" key="1">
    <source>
        <dbReference type="ARBA" id="ARBA00022630"/>
    </source>
</evidence>
<evidence type="ECO:0000256" key="2">
    <source>
        <dbReference type="ARBA" id="ARBA00022643"/>
    </source>
</evidence>
<gene>
    <name evidence="6" type="ORF">JMJ35_001545</name>
</gene>
<dbReference type="GO" id="GO:0005634">
    <property type="term" value="C:nucleus"/>
    <property type="evidence" value="ECO:0007669"/>
    <property type="project" value="TreeGrafter"/>
</dbReference>
<comment type="caution">
    <text evidence="6">The sequence shown here is derived from an EMBL/GenBank/DDBJ whole genome shotgun (WGS) entry which is preliminary data.</text>
</comment>
<organism evidence="6 7">
    <name type="scientific">Cladonia borealis</name>
    <dbReference type="NCBI Taxonomy" id="184061"/>
    <lineage>
        <taxon>Eukaryota</taxon>
        <taxon>Fungi</taxon>
        <taxon>Dikarya</taxon>
        <taxon>Ascomycota</taxon>
        <taxon>Pezizomycotina</taxon>
        <taxon>Lecanoromycetes</taxon>
        <taxon>OSLEUM clade</taxon>
        <taxon>Lecanoromycetidae</taxon>
        <taxon>Lecanorales</taxon>
        <taxon>Lecanorineae</taxon>
        <taxon>Cladoniaceae</taxon>
        <taxon>Cladonia</taxon>
    </lineage>
</organism>
<feature type="region of interest" description="Disordered" evidence="4">
    <location>
        <begin position="648"/>
        <end position="719"/>
    </location>
</feature>
<accession>A0AA39R8P0</accession>
<dbReference type="Pfam" id="PF13426">
    <property type="entry name" value="PAS_9"/>
    <property type="match status" value="1"/>
</dbReference>
<evidence type="ECO:0000259" key="5">
    <source>
        <dbReference type="PROSITE" id="PS50113"/>
    </source>
</evidence>
<feature type="region of interest" description="Disordered" evidence="4">
    <location>
        <begin position="1"/>
        <end position="138"/>
    </location>
</feature>
<dbReference type="SUPFAM" id="SSF55785">
    <property type="entry name" value="PYP-like sensor domain (PAS domain)"/>
    <property type="match status" value="1"/>
</dbReference>
<evidence type="ECO:0000313" key="7">
    <source>
        <dbReference type="Proteomes" id="UP001166286"/>
    </source>
</evidence>
<dbReference type="PANTHER" id="PTHR47429:SF9">
    <property type="entry name" value="PAS DOMAIN-CONTAINING PROTEIN"/>
    <property type="match status" value="1"/>
</dbReference>
<feature type="region of interest" description="Disordered" evidence="4">
    <location>
        <begin position="158"/>
        <end position="179"/>
    </location>
</feature>
<dbReference type="EMBL" id="JAFEKC020000003">
    <property type="protein sequence ID" value="KAK0515511.1"/>
    <property type="molecule type" value="Genomic_DNA"/>
</dbReference>
<dbReference type="InterPro" id="IPR035965">
    <property type="entry name" value="PAS-like_dom_sf"/>
</dbReference>
<dbReference type="Proteomes" id="UP001166286">
    <property type="component" value="Unassembled WGS sequence"/>
</dbReference>
<feature type="domain" description="PAC" evidence="5">
    <location>
        <begin position="389"/>
        <end position="444"/>
    </location>
</feature>
<dbReference type="InterPro" id="IPR000700">
    <property type="entry name" value="PAS-assoc_C"/>
</dbReference>
<keyword evidence="7" id="KW-1185">Reference proteome</keyword>
<dbReference type="PANTHER" id="PTHR47429">
    <property type="entry name" value="PROTEIN TWIN LOV 1"/>
    <property type="match status" value="1"/>
</dbReference>
<reference evidence="6" key="1">
    <citation type="submission" date="2023-03" db="EMBL/GenBank/DDBJ databases">
        <title>Complete genome of Cladonia borealis.</title>
        <authorList>
            <person name="Park H."/>
        </authorList>
    </citation>
    <scope>NUCLEOTIDE SEQUENCE</scope>
    <source>
        <strain evidence="6">ANT050790</strain>
    </source>
</reference>
<feature type="compositionally biased region" description="Polar residues" evidence="4">
    <location>
        <begin position="707"/>
        <end position="719"/>
    </location>
</feature>
<dbReference type="Gene3D" id="3.30.450.20">
    <property type="entry name" value="PAS domain"/>
    <property type="match status" value="1"/>
</dbReference>
<name>A0AA39R8P0_9LECA</name>
<dbReference type="AlphaFoldDB" id="A0AA39R8P0"/>
<evidence type="ECO:0000256" key="4">
    <source>
        <dbReference type="SAM" id="MobiDB-lite"/>
    </source>
</evidence>
<feature type="compositionally biased region" description="Polar residues" evidence="4">
    <location>
        <begin position="671"/>
        <end position="688"/>
    </location>
</feature>
<keyword evidence="2" id="KW-0288">FMN</keyword>
<keyword evidence="3" id="KW-0157">Chromophore</keyword>
<protein>
    <recommendedName>
        <fullName evidence="5">PAC domain-containing protein</fullName>
    </recommendedName>
</protein>
<keyword evidence="1" id="KW-0285">Flavoprotein</keyword>
<proteinExistence type="predicted"/>
<evidence type="ECO:0000313" key="6">
    <source>
        <dbReference type="EMBL" id="KAK0515511.1"/>
    </source>
</evidence>
<sequence length="719" mass="79499">MPSAPMPLRQYNSQQAMRQLDGLRQHAQHEPTTSNGTHSHSSSNSAYQKIFPPIGVHDFQEFPTRRPNTASAKASASRPKHDVRSPIPNFEPPTMHDREASTNGQNGSSSVASARPQGQESHFSRSASPVSKLSSNGTYETQATSFDLPALQAQSALPDSDSMEPLTGDPAGSFDLVAPPEGDQQAFSLETRSEQLFSRAHLEIIFSQPSSLLRFTAFLSTHRPQSVPILIYYLDAIKALKAIKYANAIAEALSPIPKYDFTANLTPSTINRELEAKAASAFDVLTQEDLPAFITNLYIQIVSMSISQRITGTLAPHLREASEGLAEVFCLTDPSRPDNPIVFASEEFHRTTQYGMSYAIGRNCRFLQGPRTHPRSAQRLGEAIRSGREHCEVFLNYRSRRDGSPFMNMLMVAPLCDSRGKIRYFIGAQVDVSGLVKDCTDLETLQRLVVQEQGEQNDSNGGTIDGQQVSKDDFQDLAEMLNMAELETVRKFGGRMHREYEDEEGDSSRNSAPHMPRLLLQEPTGDINPEFEHSRQSGKLSGIYQNYLLIRPYPSFRILFASPTLRVPGILQAPFMDKIGGSSRVRDELSSALAEGRGVTAKVRWLSRIDEEGRNRWIHCTPLLGSNGQIGVWMVVLVDDEQDLSRRWKQAPPVAPHRGKVYGSIRDTHNRAGSSADSIPSHSGSTPSKYGPRAHNNYNPRKGGQNGSLRSTSPNSVLL</sequence>
<feature type="compositionally biased region" description="Polar residues" evidence="4">
    <location>
        <begin position="101"/>
        <end position="138"/>
    </location>
</feature>